<dbReference type="Proteomes" id="UP000321157">
    <property type="component" value="Unassembled WGS sequence"/>
</dbReference>
<name>A0A511VFY2_9BACL</name>
<organism evidence="1 2">
    <name type="scientific">Aneurinibacillus danicus</name>
    <dbReference type="NCBI Taxonomy" id="267746"/>
    <lineage>
        <taxon>Bacteria</taxon>
        <taxon>Bacillati</taxon>
        <taxon>Bacillota</taxon>
        <taxon>Bacilli</taxon>
        <taxon>Bacillales</taxon>
        <taxon>Paenibacillaceae</taxon>
        <taxon>Aneurinibacillus group</taxon>
        <taxon>Aneurinibacillus</taxon>
    </lineage>
</organism>
<evidence type="ECO:0000313" key="2">
    <source>
        <dbReference type="Proteomes" id="UP000321157"/>
    </source>
</evidence>
<sequence length="69" mass="8584">MYNLDIFNKIAKKQCDESFKTHSFRCEILGYIIRNHFIETGIGQKRTPRLVVNWFHKFTWKELDWNYWK</sequence>
<gene>
    <name evidence="1" type="ORF">ADA01nite_39330</name>
</gene>
<protein>
    <submittedName>
        <fullName evidence="1">Uncharacterized protein</fullName>
    </submittedName>
</protein>
<accession>A0A511VFY2</accession>
<reference evidence="1 2" key="1">
    <citation type="submission" date="2019-07" db="EMBL/GenBank/DDBJ databases">
        <title>Whole genome shotgun sequence of Aneurinibacillus danicus NBRC 102444.</title>
        <authorList>
            <person name="Hosoyama A."/>
            <person name="Uohara A."/>
            <person name="Ohji S."/>
            <person name="Ichikawa N."/>
        </authorList>
    </citation>
    <scope>NUCLEOTIDE SEQUENCE [LARGE SCALE GENOMIC DNA]</scope>
    <source>
        <strain evidence="1 2">NBRC 102444</strain>
    </source>
</reference>
<comment type="caution">
    <text evidence="1">The sequence shown here is derived from an EMBL/GenBank/DDBJ whole genome shotgun (WGS) entry which is preliminary data.</text>
</comment>
<keyword evidence="2" id="KW-1185">Reference proteome</keyword>
<evidence type="ECO:0000313" key="1">
    <source>
        <dbReference type="EMBL" id="GEN36473.1"/>
    </source>
</evidence>
<dbReference type="EMBL" id="BJXX01000190">
    <property type="protein sequence ID" value="GEN36473.1"/>
    <property type="molecule type" value="Genomic_DNA"/>
</dbReference>
<dbReference type="AlphaFoldDB" id="A0A511VFY2"/>
<proteinExistence type="predicted"/>